<evidence type="ECO:0008006" key="3">
    <source>
        <dbReference type="Google" id="ProtNLM"/>
    </source>
</evidence>
<comment type="caution">
    <text evidence="1">The sequence shown here is derived from an EMBL/GenBank/DDBJ whole genome shotgun (WGS) entry which is preliminary data.</text>
</comment>
<accession>A0A1H0UAT8</accession>
<evidence type="ECO:0000313" key="1">
    <source>
        <dbReference type="EMBL" id="SDP63293.1"/>
    </source>
</evidence>
<dbReference type="EMBL" id="FNJC01000006">
    <property type="protein sequence ID" value="SDP63293.1"/>
    <property type="molecule type" value="Genomic_DNA"/>
</dbReference>
<dbReference type="SUPFAM" id="SSF52540">
    <property type="entry name" value="P-loop containing nucleoside triphosphate hydrolases"/>
    <property type="match status" value="1"/>
</dbReference>
<organism evidence="1 2">
    <name type="scientific">Filomicrobium insigne</name>
    <dbReference type="NCBI Taxonomy" id="418854"/>
    <lineage>
        <taxon>Bacteria</taxon>
        <taxon>Pseudomonadati</taxon>
        <taxon>Pseudomonadota</taxon>
        <taxon>Alphaproteobacteria</taxon>
        <taxon>Hyphomicrobiales</taxon>
        <taxon>Hyphomicrobiaceae</taxon>
        <taxon>Filomicrobium</taxon>
    </lineage>
</organism>
<name>A0A1H0UAT8_9HYPH</name>
<evidence type="ECO:0000313" key="2">
    <source>
        <dbReference type="Proteomes" id="UP000198795"/>
    </source>
</evidence>
<dbReference type="InterPro" id="IPR040632">
    <property type="entry name" value="Sulfotransfer_4"/>
</dbReference>
<dbReference type="InterPro" id="IPR027417">
    <property type="entry name" value="P-loop_NTPase"/>
</dbReference>
<keyword evidence="2" id="KW-1185">Reference proteome</keyword>
<protein>
    <recommendedName>
        <fullName evidence="3">Sulfotransferase family protein</fullName>
    </recommendedName>
</protein>
<proteinExistence type="predicted"/>
<dbReference type="Proteomes" id="UP000198795">
    <property type="component" value="Unassembled WGS sequence"/>
</dbReference>
<reference evidence="1 2" key="1">
    <citation type="submission" date="2016-10" db="EMBL/GenBank/DDBJ databases">
        <authorList>
            <person name="Varghese N."/>
            <person name="Submissions S."/>
        </authorList>
    </citation>
    <scope>NUCLEOTIDE SEQUENCE [LARGE SCALE GENOMIC DNA]</scope>
    <source>
        <strain evidence="1 2">CGMCC 1.6497</strain>
    </source>
</reference>
<dbReference type="RefSeq" id="WP_090230697.1">
    <property type="nucleotide sequence ID" value="NZ_FNJC01000006.1"/>
</dbReference>
<dbReference type="Pfam" id="PF17784">
    <property type="entry name" value="Sulfotransfer_4"/>
    <property type="match status" value="1"/>
</dbReference>
<sequence length="207" mass="24588">MSDLIDRGWNILQQFRFPDEKIFFIGFNKCGTTSLHHLLTRYAIRSAHWDHGRLATSIEALHHDKSALRRYLTRATAYSDIICSTKEQQIEGNRHFRLFHELFPQAYFIFNDRSVENWIRSRCTHHNGTHLARSMAAWNIDANGVKDIWRQTYEIHSIAVLSYFKEHPRFLHFRIDEDPIKLLIDFLSPSFVLREGGWHRLNVTNRP</sequence>
<dbReference type="Gene3D" id="3.40.50.300">
    <property type="entry name" value="P-loop containing nucleotide triphosphate hydrolases"/>
    <property type="match status" value="1"/>
</dbReference>
<gene>
    <name evidence="1" type="ORF">SAMN04488061_3554</name>
</gene>